<evidence type="ECO:0000256" key="11">
    <source>
        <dbReference type="ARBA" id="ARBA00074372"/>
    </source>
</evidence>
<evidence type="ECO:0000256" key="8">
    <source>
        <dbReference type="ARBA" id="ARBA00054043"/>
    </source>
</evidence>
<dbReference type="eggNOG" id="COG2360">
    <property type="taxonomic scope" value="Bacteria"/>
</dbReference>
<evidence type="ECO:0000256" key="3">
    <source>
        <dbReference type="ARBA" id="ARBA00022679"/>
    </source>
</evidence>
<dbReference type="SUPFAM" id="SSF55729">
    <property type="entry name" value="Acyl-CoA N-acyltransferases (Nat)"/>
    <property type="match status" value="1"/>
</dbReference>
<protein>
    <recommendedName>
        <fullName evidence="11 15">Leucyl/phenylalanyl-tRNA--protein transferase</fullName>
        <ecNumber evidence="10 15">2.3.2.6</ecNumber>
    </recommendedName>
    <alternativeName>
        <fullName evidence="12 15">L/F-transferase</fullName>
    </alternativeName>
    <alternativeName>
        <fullName evidence="13 15">Leucyltransferase</fullName>
    </alternativeName>
    <alternativeName>
        <fullName evidence="14 15">Phenyalanyltransferase</fullName>
    </alternativeName>
</protein>
<dbReference type="EMBL" id="CP005996">
    <property type="protein sequence ID" value="AGS39596.1"/>
    <property type="molecule type" value="Genomic_DNA"/>
</dbReference>
<comment type="subcellular location">
    <subcellularLocation>
        <location evidence="1 15">Cytoplasm</location>
    </subcellularLocation>
</comment>
<dbReference type="Gene3D" id="3.40.630.70">
    <property type="entry name" value="Leucyl/phenylalanyl-tRNA-protein transferase, C-terminal domain"/>
    <property type="match status" value="1"/>
</dbReference>
<comment type="similarity">
    <text evidence="9 15">Belongs to the L/F-transferase family.</text>
</comment>
<dbReference type="GO" id="GO:0030163">
    <property type="term" value="P:protein catabolic process"/>
    <property type="evidence" value="ECO:0007669"/>
    <property type="project" value="UniProtKB-UniRule"/>
</dbReference>
<comment type="catalytic activity">
    <reaction evidence="5 15">
        <text>L-phenylalanyl-tRNA(Phe) + an N-terminal L-alpha-aminoacyl-[protein] = an N-terminal L-phenylalanyl-L-alpha-aminoacyl-[protein] + tRNA(Phe)</text>
        <dbReference type="Rhea" id="RHEA:43632"/>
        <dbReference type="Rhea" id="RHEA-COMP:9668"/>
        <dbReference type="Rhea" id="RHEA-COMP:9699"/>
        <dbReference type="Rhea" id="RHEA-COMP:10636"/>
        <dbReference type="Rhea" id="RHEA-COMP:10637"/>
        <dbReference type="ChEBI" id="CHEBI:78442"/>
        <dbReference type="ChEBI" id="CHEBI:78531"/>
        <dbReference type="ChEBI" id="CHEBI:78597"/>
        <dbReference type="ChEBI" id="CHEBI:83561"/>
        <dbReference type="EC" id="2.3.2.6"/>
    </reaction>
</comment>
<dbReference type="Proteomes" id="UP000015380">
    <property type="component" value="Chromosome"/>
</dbReference>
<dbReference type="PANTHER" id="PTHR30098:SF2">
    <property type="entry name" value="LEUCYL_PHENYLALANYL-TRNA--PROTEIN TRANSFERASE"/>
    <property type="match status" value="1"/>
</dbReference>
<evidence type="ECO:0000256" key="5">
    <source>
        <dbReference type="ARBA" id="ARBA00050607"/>
    </source>
</evidence>
<keyword evidence="4 15" id="KW-0012">Acyltransferase</keyword>
<organism evidence="16 17">
    <name type="scientific">Cycloclasticus zancles 78-ME</name>
    <dbReference type="NCBI Taxonomy" id="1198232"/>
    <lineage>
        <taxon>Bacteria</taxon>
        <taxon>Pseudomonadati</taxon>
        <taxon>Pseudomonadota</taxon>
        <taxon>Gammaproteobacteria</taxon>
        <taxon>Thiotrichales</taxon>
        <taxon>Piscirickettsiaceae</taxon>
        <taxon>Cycloclasticus</taxon>
    </lineage>
</organism>
<dbReference type="InterPro" id="IPR004616">
    <property type="entry name" value="Leu/Phe-tRNA_Trfase"/>
</dbReference>
<keyword evidence="17" id="KW-1185">Reference proteome</keyword>
<dbReference type="PATRIC" id="fig|1198232.3.peg.1267"/>
<dbReference type="RefSeq" id="WP_015005967.1">
    <property type="nucleotide sequence ID" value="NC_021917.1"/>
</dbReference>
<evidence type="ECO:0000256" key="12">
    <source>
        <dbReference type="ARBA" id="ARBA00077136"/>
    </source>
</evidence>
<evidence type="ECO:0000256" key="4">
    <source>
        <dbReference type="ARBA" id="ARBA00023315"/>
    </source>
</evidence>
<comment type="function">
    <text evidence="8 15">Functions in the N-end rule pathway of protein degradation where it conjugates Leu, Phe and, less efficiently, Met from aminoacyl-tRNAs to the N-termini of proteins containing an N-terminal arginine or lysine.</text>
</comment>
<dbReference type="FunFam" id="3.40.630.70:FF:000001">
    <property type="entry name" value="Leucyl/phenylalanyl-tRNA--protein transferase"/>
    <property type="match status" value="1"/>
</dbReference>
<evidence type="ECO:0000256" key="14">
    <source>
        <dbReference type="ARBA" id="ARBA00083640"/>
    </source>
</evidence>
<dbReference type="GO" id="GO:0005737">
    <property type="term" value="C:cytoplasm"/>
    <property type="evidence" value="ECO:0007669"/>
    <property type="project" value="UniProtKB-SubCell"/>
</dbReference>
<proteinExistence type="inferred from homology"/>
<comment type="catalytic activity">
    <reaction evidence="6 15">
        <text>N-terminal L-arginyl-[protein] + L-leucyl-tRNA(Leu) = N-terminal L-leucyl-L-arginyl-[protein] + tRNA(Leu) + H(+)</text>
        <dbReference type="Rhea" id="RHEA:50416"/>
        <dbReference type="Rhea" id="RHEA-COMP:9613"/>
        <dbReference type="Rhea" id="RHEA-COMP:9622"/>
        <dbReference type="Rhea" id="RHEA-COMP:12672"/>
        <dbReference type="Rhea" id="RHEA-COMP:12673"/>
        <dbReference type="ChEBI" id="CHEBI:15378"/>
        <dbReference type="ChEBI" id="CHEBI:64719"/>
        <dbReference type="ChEBI" id="CHEBI:78442"/>
        <dbReference type="ChEBI" id="CHEBI:78494"/>
        <dbReference type="ChEBI" id="CHEBI:133044"/>
        <dbReference type="EC" id="2.3.2.6"/>
    </reaction>
</comment>
<dbReference type="AlphaFoldDB" id="S5T739"/>
<dbReference type="NCBIfam" id="TIGR00667">
    <property type="entry name" value="aat"/>
    <property type="match status" value="1"/>
</dbReference>
<evidence type="ECO:0000256" key="2">
    <source>
        <dbReference type="ARBA" id="ARBA00022490"/>
    </source>
</evidence>
<name>S5T739_9GAMM</name>
<dbReference type="GO" id="GO:0008914">
    <property type="term" value="F:leucyl-tRNA--protein transferase activity"/>
    <property type="evidence" value="ECO:0007669"/>
    <property type="project" value="UniProtKB-UniRule"/>
</dbReference>
<evidence type="ECO:0000256" key="10">
    <source>
        <dbReference type="ARBA" id="ARBA00066767"/>
    </source>
</evidence>
<evidence type="ECO:0000256" key="1">
    <source>
        <dbReference type="ARBA" id="ARBA00004496"/>
    </source>
</evidence>
<evidence type="ECO:0000256" key="6">
    <source>
        <dbReference type="ARBA" id="ARBA00050652"/>
    </source>
</evidence>
<dbReference type="EC" id="2.3.2.6" evidence="10 15"/>
<sequence length="230" mass="26076">MLHWLDIENDAEPFPSLDYALEEPNGLLAAGGTLNPQRLLNAYRCGIFPWFDEDQPILWWSPDPRLVLKPDDLHISRSLKKCINKNLYSCTVDKAFNEVIVACSTSRKDQQGTWITDSMIDAYQTLFTLGHAHSVEVWADEKLVGGLYGVSIGQVFFGESMFSRLDNASKVGFAFLCKQLSQWEFQLIDCQVHSDHLERLGASTIPRKEFAEQLAVYCLKKPSTNAWLLS</sequence>
<dbReference type="HOGENOM" id="CLU_075045_0_0_6"/>
<dbReference type="HAMAP" id="MF_00688">
    <property type="entry name" value="Leu_Phe_trans"/>
    <property type="match status" value="1"/>
</dbReference>
<keyword evidence="2 15" id="KW-0963">Cytoplasm</keyword>
<reference evidence="16 17" key="1">
    <citation type="submission" date="2013-05" db="EMBL/GenBank/DDBJ databases">
        <title>Between feast and famine: a lifestyle of most important marine PAH-degrading bacterium Cycloclasticus sp. 7ME.</title>
        <authorList>
            <person name="Yakimov M.M."/>
            <person name="Messina E."/>
            <person name="Genovese M."/>
            <person name="Denaro R."/>
            <person name="Crisafi F."/>
            <person name="Russo D."/>
            <person name="Cappello S."/>
            <person name="Santisi S."/>
            <person name="Smedile F."/>
            <person name="Golyshina O.V."/>
            <person name="Tran H."/>
            <person name="Pieper D.H."/>
            <person name="Golyshin P.N."/>
            <person name="Giuliano L."/>
        </authorList>
    </citation>
    <scope>NUCLEOTIDE SEQUENCE [LARGE SCALE GENOMIC DNA]</scope>
    <source>
        <strain evidence="16 17">78-ME</strain>
    </source>
</reference>
<dbReference type="InterPro" id="IPR042203">
    <property type="entry name" value="Leu/Phe-tRNA_Trfase_C"/>
</dbReference>
<dbReference type="PANTHER" id="PTHR30098">
    <property type="entry name" value="LEUCYL/PHENYLALANYL-TRNA--PROTEIN TRANSFERASE"/>
    <property type="match status" value="1"/>
</dbReference>
<reference evidence="17" key="2">
    <citation type="journal article" date="2016" name="Environ. Microbiol. Rep.">
        <title>Analysis of defence systems and a conjugative IncP-1 plasmid in the marine polyaromatic hydrocarbons-degrading bacterium Cycloclasticus sp. 78-ME.</title>
        <authorList>
            <person name="Yakimov M.M."/>
            <person name="Crisafi F."/>
            <person name="Messina E."/>
            <person name="Smedile F."/>
            <person name="Lopatina A."/>
            <person name="Denaro R."/>
            <person name="Pieper D.H."/>
            <person name="Golyshin P.N."/>
            <person name="Giuliano L."/>
        </authorList>
    </citation>
    <scope>NUCLEOTIDE SEQUENCE [LARGE SCALE GENOMIC DNA]</scope>
    <source>
        <strain evidence="17">78-ME</strain>
    </source>
</reference>
<dbReference type="InterPro" id="IPR042221">
    <property type="entry name" value="Leu/Phe-tRNA_Trfase_N"/>
</dbReference>
<dbReference type="FunFam" id="3.30.70.3550:FF:000001">
    <property type="entry name" value="Leucyl/phenylalanyl-tRNA--protein transferase"/>
    <property type="match status" value="1"/>
</dbReference>
<evidence type="ECO:0000256" key="7">
    <source>
        <dbReference type="ARBA" id="ARBA00051538"/>
    </source>
</evidence>
<dbReference type="KEGG" id="cza:CYCME_1267"/>
<comment type="catalytic activity">
    <reaction evidence="7 15">
        <text>N-terminal L-lysyl-[protein] + L-leucyl-tRNA(Leu) = N-terminal L-leucyl-L-lysyl-[protein] + tRNA(Leu) + H(+)</text>
        <dbReference type="Rhea" id="RHEA:12340"/>
        <dbReference type="Rhea" id="RHEA-COMP:9613"/>
        <dbReference type="Rhea" id="RHEA-COMP:9622"/>
        <dbReference type="Rhea" id="RHEA-COMP:12670"/>
        <dbReference type="Rhea" id="RHEA-COMP:12671"/>
        <dbReference type="ChEBI" id="CHEBI:15378"/>
        <dbReference type="ChEBI" id="CHEBI:65249"/>
        <dbReference type="ChEBI" id="CHEBI:78442"/>
        <dbReference type="ChEBI" id="CHEBI:78494"/>
        <dbReference type="ChEBI" id="CHEBI:133043"/>
        <dbReference type="EC" id="2.3.2.6"/>
    </reaction>
</comment>
<accession>S5T739</accession>
<evidence type="ECO:0000313" key="17">
    <source>
        <dbReference type="Proteomes" id="UP000015380"/>
    </source>
</evidence>
<keyword evidence="3 15" id="KW-0808">Transferase</keyword>
<dbReference type="InterPro" id="IPR016181">
    <property type="entry name" value="Acyl_CoA_acyltransferase"/>
</dbReference>
<dbReference type="Pfam" id="PF03588">
    <property type="entry name" value="Leu_Phe_trans"/>
    <property type="match status" value="1"/>
</dbReference>
<gene>
    <name evidence="15 16" type="primary">aat</name>
    <name evidence="16" type="ORF">CYCME_1267</name>
</gene>
<evidence type="ECO:0000256" key="13">
    <source>
        <dbReference type="ARBA" id="ARBA00077165"/>
    </source>
</evidence>
<evidence type="ECO:0000313" key="16">
    <source>
        <dbReference type="EMBL" id="AGS39596.1"/>
    </source>
</evidence>
<dbReference type="Gene3D" id="3.30.70.3550">
    <property type="entry name" value="Leucyl/phenylalanyl-tRNA-protein transferase, N-terminal domain"/>
    <property type="match status" value="1"/>
</dbReference>
<evidence type="ECO:0000256" key="15">
    <source>
        <dbReference type="HAMAP-Rule" id="MF_00688"/>
    </source>
</evidence>
<evidence type="ECO:0000256" key="9">
    <source>
        <dbReference type="ARBA" id="ARBA00061535"/>
    </source>
</evidence>